<dbReference type="AlphaFoldDB" id="A0A848K6Z4"/>
<dbReference type="Proteomes" id="UP000535543">
    <property type="component" value="Unassembled WGS sequence"/>
</dbReference>
<sequence length="367" mass="38477">MKRLLATRGFMSIVGVLAVIAAVVVAYVIVFEPGKKMISYCAIMPDAIGLYTGNHVTIRGIAVGTVSSIEPQGTSMRVEFAVDATHPLRGDVSATTVSDTLVADRDLAILSGTSSGAEWNPQQCVTDTLTPKSMTETLRAIQKITGELGGSSDPAEQDRIRGGVAAIADATSGTGPRLNAMITKLGAAMKSPDAAVGHVGELITALSSLSASVSTNWADIKDFLPRLDDLFTQVNTDVWLPVIDVVNSLRVILPWFNDITREFGGPILGGLDATIPFIRFVGANVGTLQEIINMIPPIVTAFTHSVDPTSGRPALSYAPPKVALTQQDAQQVCTAVNVLTPGRCATATNGMTDIDLIPLVLGLAGAR</sequence>
<accession>A0A848K6Z4</accession>
<organism evidence="3 4">
    <name type="scientific">Antrihabitans stalactiti</name>
    <dbReference type="NCBI Taxonomy" id="2584121"/>
    <lineage>
        <taxon>Bacteria</taxon>
        <taxon>Bacillati</taxon>
        <taxon>Actinomycetota</taxon>
        <taxon>Actinomycetes</taxon>
        <taxon>Mycobacteriales</taxon>
        <taxon>Nocardiaceae</taxon>
        <taxon>Antrihabitans</taxon>
    </lineage>
</organism>
<gene>
    <name evidence="3" type="ORF">FGL95_04415</name>
</gene>
<dbReference type="PANTHER" id="PTHR33371">
    <property type="entry name" value="INTERMEMBRANE PHOSPHOLIPID TRANSPORT SYSTEM BINDING PROTEIN MLAD-RELATED"/>
    <property type="match status" value="1"/>
</dbReference>
<keyword evidence="1" id="KW-1133">Transmembrane helix</keyword>
<keyword evidence="4" id="KW-1185">Reference proteome</keyword>
<evidence type="ECO:0000313" key="4">
    <source>
        <dbReference type="Proteomes" id="UP000535543"/>
    </source>
</evidence>
<feature type="transmembrane region" description="Helical" evidence="1">
    <location>
        <begin position="12"/>
        <end position="31"/>
    </location>
</feature>
<evidence type="ECO:0000313" key="3">
    <source>
        <dbReference type="EMBL" id="NMN94281.1"/>
    </source>
</evidence>
<name>A0A848K6Z4_9NOCA</name>
<dbReference type="InterPro" id="IPR003399">
    <property type="entry name" value="Mce/MlaD"/>
</dbReference>
<keyword evidence="1" id="KW-0812">Transmembrane</keyword>
<feature type="domain" description="Mce/MlaD" evidence="2">
    <location>
        <begin position="40"/>
        <end position="110"/>
    </location>
</feature>
<comment type="caution">
    <text evidence="3">The sequence shown here is derived from an EMBL/GenBank/DDBJ whole genome shotgun (WGS) entry which is preliminary data.</text>
</comment>
<protein>
    <submittedName>
        <fullName evidence="3">MCE family protein</fullName>
    </submittedName>
</protein>
<dbReference type="PANTHER" id="PTHR33371:SF4">
    <property type="entry name" value="INTERMEMBRANE PHOSPHOLIPID TRANSPORT SYSTEM BINDING PROTEIN MLAD"/>
    <property type="match status" value="1"/>
</dbReference>
<evidence type="ECO:0000259" key="2">
    <source>
        <dbReference type="Pfam" id="PF02470"/>
    </source>
</evidence>
<dbReference type="InterPro" id="IPR052336">
    <property type="entry name" value="MlaD_Phospholipid_Transporter"/>
</dbReference>
<evidence type="ECO:0000256" key="1">
    <source>
        <dbReference type="SAM" id="Phobius"/>
    </source>
</evidence>
<dbReference type="EMBL" id="VCQU01000001">
    <property type="protein sequence ID" value="NMN94281.1"/>
    <property type="molecule type" value="Genomic_DNA"/>
</dbReference>
<dbReference type="Pfam" id="PF02470">
    <property type="entry name" value="MlaD"/>
    <property type="match status" value="1"/>
</dbReference>
<reference evidence="3 4" key="2">
    <citation type="submission" date="2020-06" db="EMBL/GenBank/DDBJ databases">
        <title>Antribacter stalactiti gen. nov., sp. nov., a new member of the family Nacardiaceae isolated from a cave.</title>
        <authorList>
            <person name="Kim I.S."/>
        </authorList>
    </citation>
    <scope>NUCLEOTIDE SEQUENCE [LARGE SCALE GENOMIC DNA]</scope>
    <source>
        <strain evidence="3 4">YC2-7</strain>
    </source>
</reference>
<dbReference type="RefSeq" id="WP_169584951.1">
    <property type="nucleotide sequence ID" value="NZ_VCQU01000001.1"/>
</dbReference>
<reference evidence="3 4" key="1">
    <citation type="submission" date="2019-05" db="EMBL/GenBank/DDBJ databases">
        <authorList>
            <person name="Lee S.D."/>
        </authorList>
    </citation>
    <scope>NUCLEOTIDE SEQUENCE [LARGE SCALE GENOMIC DNA]</scope>
    <source>
        <strain evidence="3 4">YC2-7</strain>
    </source>
</reference>
<proteinExistence type="predicted"/>
<keyword evidence="1" id="KW-0472">Membrane</keyword>